<dbReference type="EMBL" id="JBHRYE010000060">
    <property type="protein sequence ID" value="MFC3673901.1"/>
    <property type="molecule type" value="Genomic_DNA"/>
</dbReference>
<feature type="non-terminal residue" evidence="1">
    <location>
        <position position="1"/>
    </location>
</feature>
<proteinExistence type="predicted"/>
<keyword evidence="2" id="KW-1185">Reference proteome</keyword>
<evidence type="ECO:0000313" key="2">
    <source>
        <dbReference type="Proteomes" id="UP001595683"/>
    </source>
</evidence>
<comment type="caution">
    <text evidence="1">The sequence shown here is derived from an EMBL/GenBank/DDBJ whole genome shotgun (WGS) entry which is preliminary data.</text>
</comment>
<organism evidence="1 2">
    <name type="scientific">Novosphingobium pokkalii</name>
    <dbReference type="NCBI Taxonomy" id="1770194"/>
    <lineage>
        <taxon>Bacteria</taxon>
        <taxon>Pseudomonadati</taxon>
        <taxon>Pseudomonadota</taxon>
        <taxon>Alphaproteobacteria</taxon>
        <taxon>Sphingomonadales</taxon>
        <taxon>Sphingomonadaceae</taxon>
        <taxon>Novosphingobium</taxon>
    </lineage>
</organism>
<dbReference type="Proteomes" id="UP001595683">
    <property type="component" value="Unassembled WGS sequence"/>
</dbReference>
<sequence length="93" mass="10388">LRAERFVSRWNELSNQADRHYATGNIDAYKNARSAMANMARSLERDPQLESLLASRKAQLGITMMDSERKLGAQLAFEHGLDLGRGRGRGLGL</sequence>
<reference evidence="2" key="1">
    <citation type="journal article" date="2019" name="Int. J. Syst. Evol. Microbiol.">
        <title>The Global Catalogue of Microorganisms (GCM) 10K type strain sequencing project: providing services to taxonomists for standard genome sequencing and annotation.</title>
        <authorList>
            <consortium name="The Broad Institute Genomics Platform"/>
            <consortium name="The Broad Institute Genome Sequencing Center for Infectious Disease"/>
            <person name="Wu L."/>
            <person name="Ma J."/>
        </authorList>
    </citation>
    <scope>NUCLEOTIDE SEQUENCE [LARGE SCALE GENOMIC DNA]</scope>
    <source>
        <strain evidence="2">KCTC 42224</strain>
    </source>
</reference>
<name>A0ABV7V8Y3_9SPHN</name>
<accession>A0ABV7V8Y3</accession>
<protein>
    <submittedName>
        <fullName evidence="1">Conjugal transfer protein TraA</fullName>
    </submittedName>
</protein>
<gene>
    <name evidence="1" type="ORF">ACFOOT_20985</name>
</gene>
<evidence type="ECO:0000313" key="1">
    <source>
        <dbReference type="EMBL" id="MFC3673901.1"/>
    </source>
</evidence>